<dbReference type="Gene3D" id="3.10.129.10">
    <property type="entry name" value="Hotdog Thioesterase"/>
    <property type="match status" value="1"/>
</dbReference>
<proteinExistence type="predicted"/>
<dbReference type="SUPFAM" id="SSF54637">
    <property type="entry name" value="Thioesterase/thiol ester dehydrase-isomerase"/>
    <property type="match status" value="1"/>
</dbReference>
<evidence type="ECO:0000313" key="2">
    <source>
        <dbReference type="Proteomes" id="UP000476511"/>
    </source>
</evidence>
<dbReference type="PANTHER" id="PTHR12475">
    <property type="match status" value="1"/>
</dbReference>
<dbReference type="Proteomes" id="UP000476511">
    <property type="component" value="Unassembled WGS sequence"/>
</dbReference>
<sequence length="191" mass="22115">MHLLFRTLLRVLFFARRGSRLGLHDVARARFVTLPTDLDVNRHMNNGVFLSIMDLARMDQFVRTGIFDLMRSRGWSPVVASETIAFRKPLGAWRRFTIETRLVGHDEKVMVFEQRFVRPSRDGGPEIYARAFVRKLLVRRTGGAVRFAELVDALGIDPAEADERRPPEWVERWGEEVALPPRRSEAPSTWE</sequence>
<gene>
    <name evidence="1" type="ORF">GJR97_09880</name>
</gene>
<dbReference type="InterPro" id="IPR051490">
    <property type="entry name" value="THEM6_lcsJ_thioesterase"/>
</dbReference>
<name>A0A6L5R2C3_9MICO</name>
<accession>A0A6L5R2C3</accession>
<evidence type="ECO:0000313" key="1">
    <source>
        <dbReference type="EMBL" id="MRX44035.1"/>
    </source>
</evidence>
<dbReference type="InterPro" id="IPR029069">
    <property type="entry name" value="HotDog_dom_sf"/>
</dbReference>
<dbReference type="Pfam" id="PF13279">
    <property type="entry name" value="4HBT_2"/>
    <property type="match status" value="1"/>
</dbReference>
<dbReference type="EMBL" id="WKJD01000015">
    <property type="protein sequence ID" value="MRX44035.1"/>
    <property type="molecule type" value="Genomic_DNA"/>
</dbReference>
<dbReference type="AlphaFoldDB" id="A0A6L5R2C3"/>
<dbReference type="RefSeq" id="WP_154346336.1">
    <property type="nucleotide sequence ID" value="NZ_WKJD01000015.1"/>
</dbReference>
<protein>
    <submittedName>
        <fullName evidence="1">4-hydroxybenzoyl-CoA thioesterase</fullName>
    </submittedName>
</protein>
<keyword evidence="2" id="KW-1185">Reference proteome</keyword>
<dbReference type="PANTHER" id="PTHR12475:SF4">
    <property type="entry name" value="PROTEIN THEM6"/>
    <property type="match status" value="1"/>
</dbReference>
<comment type="caution">
    <text evidence="1">The sequence shown here is derived from an EMBL/GenBank/DDBJ whole genome shotgun (WGS) entry which is preliminary data.</text>
</comment>
<reference evidence="1 2" key="1">
    <citation type="submission" date="2019-11" db="EMBL/GenBank/DDBJ databases">
        <title>Agromyces kandeliae sp. nov., isolated from mangrove soil.</title>
        <authorList>
            <person name="Wang R."/>
        </authorList>
    </citation>
    <scope>NUCLEOTIDE SEQUENCE [LARGE SCALE GENOMIC DNA]</scope>
    <source>
        <strain evidence="1 2">Q22</strain>
    </source>
</reference>
<organism evidence="1 2">
    <name type="scientific">Agromyces kandeliae</name>
    <dbReference type="NCBI Taxonomy" id="2666141"/>
    <lineage>
        <taxon>Bacteria</taxon>
        <taxon>Bacillati</taxon>
        <taxon>Actinomycetota</taxon>
        <taxon>Actinomycetes</taxon>
        <taxon>Micrococcales</taxon>
        <taxon>Microbacteriaceae</taxon>
        <taxon>Agromyces</taxon>
    </lineage>
</organism>
<dbReference type="CDD" id="cd00586">
    <property type="entry name" value="4HBT"/>
    <property type="match status" value="1"/>
</dbReference>